<dbReference type="InterPro" id="IPR055592">
    <property type="entry name" value="DUF7168"/>
</dbReference>
<dbReference type="Proteomes" id="UP000649753">
    <property type="component" value="Unassembled WGS sequence"/>
</dbReference>
<sequence length="242" mass="25599">MSDAMLSKIRKLLAKAEDRACTAAEAEAFTAKATELIARYGVDRALLAARDPATDPVGDRVVDVPAPYALDKAGLLAGVADALRCRTVRRRGDDGFVMHLFGFSSDLERVEVLFTSLLVQAAHGLSAARVPSGEHPAAFRRSWLAGFAGTVADRLRRAEEAAASTPSSGSVPSLALVLADRSARVERRLAETYPRLRTAARRRLLGGGLDQGAAAGQRADLGGTGLRSARSAPLSPPTRRTN</sequence>
<feature type="domain" description="DUF2786" evidence="2">
    <location>
        <begin position="5"/>
        <end position="44"/>
    </location>
</feature>
<protein>
    <recommendedName>
        <fullName evidence="6">DUF2786 domain-containing protein</fullName>
    </recommendedName>
</protein>
<name>A0A927M7E9_9ACTN</name>
<evidence type="ECO:0000313" key="5">
    <source>
        <dbReference type="Proteomes" id="UP000649753"/>
    </source>
</evidence>
<dbReference type="InterPro" id="IPR024498">
    <property type="entry name" value="DUF2786"/>
</dbReference>
<gene>
    <name evidence="4" type="ORF">H4W31_001513</name>
</gene>
<dbReference type="Pfam" id="PF23771">
    <property type="entry name" value="DUF7168"/>
    <property type="match status" value="1"/>
</dbReference>
<evidence type="ECO:0000313" key="4">
    <source>
        <dbReference type="EMBL" id="MBE1485875.1"/>
    </source>
</evidence>
<feature type="compositionally biased region" description="Low complexity" evidence="1">
    <location>
        <begin position="211"/>
        <end position="221"/>
    </location>
</feature>
<evidence type="ECO:0000259" key="2">
    <source>
        <dbReference type="Pfam" id="PF10979"/>
    </source>
</evidence>
<keyword evidence="5" id="KW-1185">Reference proteome</keyword>
<proteinExistence type="predicted"/>
<comment type="caution">
    <text evidence="4">The sequence shown here is derived from an EMBL/GenBank/DDBJ whole genome shotgun (WGS) entry which is preliminary data.</text>
</comment>
<feature type="region of interest" description="Disordered" evidence="1">
    <location>
        <begin position="211"/>
        <end position="242"/>
    </location>
</feature>
<dbReference type="Pfam" id="PF10979">
    <property type="entry name" value="DUF2786"/>
    <property type="match status" value="1"/>
</dbReference>
<reference evidence="4" key="1">
    <citation type="submission" date="2020-10" db="EMBL/GenBank/DDBJ databases">
        <title>Sequencing the genomes of 1000 actinobacteria strains.</title>
        <authorList>
            <person name="Klenk H.-P."/>
        </authorList>
    </citation>
    <scope>NUCLEOTIDE SEQUENCE</scope>
    <source>
        <strain evidence="4">DSM 46832</strain>
    </source>
</reference>
<dbReference type="AlphaFoldDB" id="A0A927M7E9"/>
<evidence type="ECO:0000256" key="1">
    <source>
        <dbReference type="SAM" id="MobiDB-lite"/>
    </source>
</evidence>
<accession>A0A927M7E9</accession>
<evidence type="ECO:0008006" key="6">
    <source>
        <dbReference type="Google" id="ProtNLM"/>
    </source>
</evidence>
<feature type="domain" description="DUF7168" evidence="3">
    <location>
        <begin position="74"/>
        <end position="162"/>
    </location>
</feature>
<dbReference type="EMBL" id="JADBEB010000001">
    <property type="protein sequence ID" value="MBE1485875.1"/>
    <property type="molecule type" value="Genomic_DNA"/>
</dbReference>
<evidence type="ECO:0000259" key="3">
    <source>
        <dbReference type="Pfam" id="PF23771"/>
    </source>
</evidence>
<dbReference type="RefSeq" id="WP_192765998.1">
    <property type="nucleotide sequence ID" value="NZ_JADBEB010000001.1"/>
</dbReference>
<organism evidence="4 5">
    <name type="scientific">Plantactinospora soyae</name>
    <dbReference type="NCBI Taxonomy" id="1544732"/>
    <lineage>
        <taxon>Bacteria</taxon>
        <taxon>Bacillati</taxon>
        <taxon>Actinomycetota</taxon>
        <taxon>Actinomycetes</taxon>
        <taxon>Micromonosporales</taxon>
        <taxon>Micromonosporaceae</taxon>
        <taxon>Plantactinospora</taxon>
    </lineage>
</organism>